<dbReference type="AlphaFoldDB" id="A0A8H3I9Y3"/>
<feature type="transmembrane region" description="Helical" evidence="3">
    <location>
        <begin position="21"/>
        <end position="37"/>
    </location>
</feature>
<keyword evidence="6" id="KW-1185">Reference proteome</keyword>
<evidence type="ECO:0000256" key="2">
    <source>
        <dbReference type="ARBA" id="ARBA00022801"/>
    </source>
</evidence>
<dbReference type="PANTHER" id="PTHR43248">
    <property type="entry name" value="2-SUCCINYL-6-HYDROXY-2,4-CYCLOHEXADIENE-1-CARBOXYLATE SYNTHASE"/>
    <property type="match status" value="1"/>
</dbReference>
<gene>
    <name evidence="5" type="ORF">GOMPHAMPRED_002069</name>
</gene>
<comment type="similarity">
    <text evidence="1">Belongs to the peptidase S33 family.</text>
</comment>
<dbReference type="EMBL" id="CAJPDQ010000015">
    <property type="protein sequence ID" value="CAF9920377.1"/>
    <property type="molecule type" value="Genomic_DNA"/>
</dbReference>
<organism evidence="5 6">
    <name type="scientific">Gomphillus americanus</name>
    <dbReference type="NCBI Taxonomy" id="1940652"/>
    <lineage>
        <taxon>Eukaryota</taxon>
        <taxon>Fungi</taxon>
        <taxon>Dikarya</taxon>
        <taxon>Ascomycota</taxon>
        <taxon>Pezizomycotina</taxon>
        <taxon>Lecanoromycetes</taxon>
        <taxon>OSLEUM clade</taxon>
        <taxon>Ostropomycetidae</taxon>
        <taxon>Ostropales</taxon>
        <taxon>Graphidaceae</taxon>
        <taxon>Gomphilloideae</taxon>
        <taxon>Gomphillus</taxon>
    </lineage>
</organism>
<dbReference type="InterPro" id="IPR051601">
    <property type="entry name" value="Serine_prot/Carboxylest_S33"/>
</dbReference>
<proteinExistence type="inferred from homology"/>
<keyword evidence="3" id="KW-0472">Membrane</keyword>
<dbReference type="Pfam" id="PF00561">
    <property type="entry name" value="Abhydrolase_1"/>
    <property type="match status" value="1"/>
</dbReference>
<evidence type="ECO:0000256" key="3">
    <source>
        <dbReference type="SAM" id="Phobius"/>
    </source>
</evidence>
<evidence type="ECO:0000313" key="5">
    <source>
        <dbReference type="EMBL" id="CAF9920377.1"/>
    </source>
</evidence>
<feature type="domain" description="AB hydrolase-1" evidence="4">
    <location>
        <begin position="116"/>
        <end position="506"/>
    </location>
</feature>
<dbReference type="InterPro" id="IPR029058">
    <property type="entry name" value="AB_hydrolase_fold"/>
</dbReference>
<keyword evidence="2" id="KW-0378">Hydrolase</keyword>
<evidence type="ECO:0000256" key="1">
    <source>
        <dbReference type="ARBA" id="ARBA00010088"/>
    </source>
</evidence>
<dbReference type="OrthoDB" id="425534at2759"/>
<dbReference type="InterPro" id="IPR000073">
    <property type="entry name" value="AB_hydrolase_1"/>
</dbReference>
<dbReference type="PANTHER" id="PTHR43248:SF25">
    <property type="entry name" value="AB HYDROLASE-1 DOMAIN-CONTAINING PROTEIN-RELATED"/>
    <property type="match status" value="1"/>
</dbReference>
<keyword evidence="3" id="KW-0812">Transmembrane</keyword>
<name>A0A8H3I9Y3_9LECA</name>
<protein>
    <recommendedName>
        <fullName evidence="4">AB hydrolase-1 domain-containing protein</fullName>
    </recommendedName>
</protein>
<evidence type="ECO:0000313" key="6">
    <source>
        <dbReference type="Proteomes" id="UP000664169"/>
    </source>
</evidence>
<dbReference type="GO" id="GO:0016787">
    <property type="term" value="F:hydrolase activity"/>
    <property type="evidence" value="ECO:0007669"/>
    <property type="project" value="UniProtKB-KW"/>
</dbReference>
<sequence length="584" mass="65721">MDEKDIIASQSNKRCGHSWRWIYYLLALALLVCYFTSERNLIGIWDSTRPNLTSGGNTYPGEDGLVWEACGETKGRKLECTRLDVPMDQFNKTNSGDKVFDLPIIRLRGDRDAKNILINPGGPGGSGVEFIYKRGYDLSEIMGTGYHVVGFDPRGVNGSKPEAVCYPSREDSRLLSRSYTFHPEEDSIEAYAWSKSFVQSCADSMGEYGKYINTPNTAADLNTIMDKLGQKEMYYWGFSYGTILGQTYAALFPERSHRIIIDGVGNNFAWYNELPFHDESLQDSETVLYGFFDECVKAGDDCPLSSFAETAEALQRKILDLANSFEEPLNVYVNNTRWGMLKPENIIFTAMFASLYKPAIWWSVADKLARLLEGNATDAFLTWGGHGPFDDFLSTDESNTVIHNNDGLTGPDYYPDGRQDVLERLRPLLNSSIFGAGWARDIHTTQLWNIPKTHNFKQKKSIKTANPLLILSTTYDPVCPLNYAKLALAAFEGSQIVEVEGYGHCSLAIPSKCAVQHIRSFLYNGTVPENYTKCGVDGPYFITPEKHSKIASNIKESSKDEALYRAQLRIAQDENWPRDPRRGR</sequence>
<accession>A0A8H3I9Y3</accession>
<comment type="caution">
    <text evidence="5">The sequence shown here is derived from an EMBL/GenBank/DDBJ whole genome shotgun (WGS) entry which is preliminary data.</text>
</comment>
<dbReference type="Proteomes" id="UP000664169">
    <property type="component" value="Unassembled WGS sequence"/>
</dbReference>
<reference evidence="5" key="1">
    <citation type="submission" date="2021-03" db="EMBL/GenBank/DDBJ databases">
        <authorList>
            <person name="Tagirdzhanova G."/>
        </authorList>
    </citation>
    <scope>NUCLEOTIDE SEQUENCE</scope>
</reference>
<dbReference type="Gene3D" id="3.40.50.1820">
    <property type="entry name" value="alpha/beta hydrolase"/>
    <property type="match status" value="1"/>
</dbReference>
<evidence type="ECO:0000259" key="4">
    <source>
        <dbReference type="Pfam" id="PF00561"/>
    </source>
</evidence>
<dbReference type="SUPFAM" id="SSF53474">
    <property type="entry name" value="alpha/beta-Hydrolases"/>
    <property type="match status" value="1"/>
</dbReference>
<keyword evidence="3" id="KW-1133">Transmembrane helix</keyword>